<keyword evidence="2" id="KW-0472">Membrane</keyword>
<accession>A0AAD1WWE1</accession>
<dbReference type="InterPro" id="IPR053117">
    <property type="entry name" value="DMAC_Protein"/>
</dbReference>
<dbReference type="Pfam" id="PF15055">
    <property type="entry name" value="DMAC1_Dmo2"/>
    <property type="match status" value="1"/>
</dbReference>
<dbReference type="PANTHER" id="PTHR36469">
    <property type="entry name" value="DISTAL MEMBRANE-ARM ASSEMBLY COMPLEX PROTEIN 1"/>
    <property type="match status" value="1"/>
</dbReference>
<dbReference type="InterPro" id="IPR028036">
    <property type="entry name" value="DMAC1-like_dom"/>
</dbReference>
<gene>
    <name evidence="4" type="ORF">PECUL_23A024022</name>
</gene>
<keyword evidence="2" id="KW-0812">Transmembrane</keyword>
<dbReference type="PANTHER" id="PTHR36469:SF1">
    <property type="entry name" value="DISTAL MEMBRANE-ARM ASSEMBLY COMPLEX PROTEIN 1"/>
    <property type="match status" value="1"/>
</dbReference>
<dbReference type="Proteomes" id="UP001295444">
    <property type="component" value="Chromosome 12"/>
</dbReference>
<evidence type="ECO:0000313" key="5">
    <source>
        <dbReference type="Proteomes" id="UP001295444"/>
    </source>
</evidence>
<organism evidence="4 5">
    <name type="scientific">Pelobates cultripes</name>
    <name type="common">Western spadefoot toad</name>
    <dbReference type="NCBI Taxonomy" id="61616"/>
    <lineage>
        <taxon>Eukaryota</taxon>
        <taxon>Metazoa</taxon>
        <taxon>Chordata</taxon>
        <taxon>Craniata</taxon>
        <taxon>Vertebrata</taxon>
        <taxon>Euteleostomi</taxon>
        <taxon>Amphibia</taxon>
        <taxon>Batrachia</taxon>
        <taxon>Anura</taxon>
        <taxon>Pelobatoidea</taxon>
        <taxon>Pelobatidae</taxon>
        <taxon>Pelobates</taxon>
    </lineage>
</organism>
<evidence type="ECO:0000256" key="1">
    <source>
        <dbReference type="SAM" id="MobiDB-lite"/>
    </source>
</evidence>
<feature type="domain" description="Distal membrane-arm assembly complex protein 1-like" evidence="3">
    <location>
        <begin position="19"/>
        <end position="65"/>
    </location>
</feature>
<evidence type="ECO:0000313" key="4">
    <source>
        <dbReference type="EMBL" id="CAH2325051.1"/>
    </source>
</evidence>
<dbReference type="EMBL" id="OW240923">
    <property type="protein sequence ID" value="CAH2325051.1"/>
    <property type="molecule type" value="Genomic_DNA"/>
</dbReference>
<feature type="transmembrane region" description="Helical" evidence="2">
    <location>
        <begin position="21"/>
        <end position="40"/>
    </location>
</feature>
<sequence>MSSTTETQPSPARPKFFGDCWSCRILSGSGLIAAGGYVYLAARKTLRMSSPTSMGTVAQIMFALCLASWGTIIIVDPVGRAIPVEKVEKIQVDIELYKEQKTDMKRCKKTNKWTMIPGNNKDERPKRNMLPVNGDLGTEHHSIGVSN</sequence>
<feature type="transmembrane region" description="Helical" evidence="2">
    <location>
        <begin position="60"/>
        <end position="79"/>
    </location>
</feature>
<keyword evidence="5" id="KW-1185">Reference proteome</keyword>
<proteinExistence type="predicted"/>
<evidence type="ECO:0000256" key="2">
    <source>
        <dbReference type="SAM" id="Phobius"/>
    </source>
</evidence>
<name>A0AAD1WWE1_PELCU</name>
<protein>
    <recommendedName>
        <fullName evidence="3">Distal membrane-arm assembly complex protein 1-like domain-containing protein</fullName>
    </recommendedName>
</protein>
<dbReference type="AlphaFoldDB" id="A0AAD1WWE1"/>
<keyword evidence="2" id="KW-1133">Transmembrane helix</keyword>
<feature type="compositionally biased region" description="Basic and acidic residues" evidence="1">
    <location>
        <begin position="137"/>
        <end position="147"/>
    </location>
</feature>
<evidence type="ECO:0000259" key="3">
    <source>
        <dbReference type="Pfam" id="PF15055"/>
    </source>
</evidence>
<reference evidence="4" key="1">
    <citation type="submission" date="2022-03" db="EMBL/GenBank/DDBJ databases">
        <authorList>
            <person name="Alioto T."/>
            <person name="Alioto T."/>
            <person name="Gomez Garrido J."/>
        </authorList>
    </citation>
    <scope>NUCLEOTIDE SEQUENCE</scope>
</reference>
<feature type="region of interest" description="Disordered" evidence="1">
    <location>
        <begin position="113"/>
        <end position="147"/>
    </location>
</feature>